<keyword evidence="1" id="KW-0812">Transmembrane</keyword>
<name>A0A5C1ASI1_9BACT</name>
<evidence type="ECO:0000313" key="3">
    <source>
        <dbReference type="Proteomes" id="UP000324974"/>
    </source>
</evidence>
<dbReference type="RefSeq" id="WP_149115239.1">
    <property type="nucleotide sequence ID" value="NZ_CP042425.1"/>
</dbReference>
<evidence type="ECO:0000313" key="2">
    <source>
        <dbReference type="EMBL" id="QEL20996.1"/>
    </source>
</evidence>
<protein>
    <submittedName>
        <fullName evidence="2">Uncharacterized protein</fullName>
    </submittedName>
</protein>
<sequence length="444" mass="48137">MNRITTAYRTLDSETQEYLHDVHKYAGKRCPGIYVEANPPPWGKVAIGAGPTLLLIGLVVAFNSNKDAYAAAMFLAATVLLGVWLTWFGLRDLMARGFYGRFTYFDPTHVYQVVGDDVTVTNVADARKVAAKGGGVLFVLPQEKFFVPITRAGRGQLVERFYEAVRDLEEHDDPKWNWLDLADLGGVAKHVAIEGGYPISAQSADLRIDDLPREPRRDGSALNVGLIGASAAALMAFLFGVVTFQPMRDNGLFDDAKTGGAPGLRSYLMDERNKSHRTEAKQLLAAMYDAPIAKVKSTGPPEQAAVREAFAALLESLRDAPQPVVSISVTEAGDANGITAREQQLRTDLADAFGLFVGRELIAFVKNPDDKKAHIEVTYTVPPDGAAVEWKLAVRTTPDGPAVETPPQTMPGAQTGLKNAIFQTIFGQPAPVVPPPVFDDTGDW</sequence>
<dbReference type="OrthoDB" id="9837068at2"/>
<dbReference type="Proteomes" id="UP000324974">
    <property type="component" value="Chromosome"/>
</dbReference>
<keyword evidence="1" id="KW-0472">Membrane</keyword>
<dbReference type="AlphaFoldDB" id="A0A5C1ASI1"/>
<dbReference type="EMBL" id="CP042425">
    <property type="protein sequence ID" value="QEL20996.1"/>
    <property type="molecule type" value="Genomic_DNA"/>
</dbReference>
<evidence type="ECO:0000256" key="1">
    <source>
        <dbReference type="SAM" id="Phobius"/>
    </source>
</evidence>
<dbReference type="KEGG" id="lrs:PX52LOC_08124"/>
<gene>
    <name evidence="2" type="ORF">PX52LOC_08124</name>
</gene>
<keyword evidence="3" id="KW-1185">Reference proteome</keyword>
<reference evidence="3" key="1">
    <citation type="submission" date="2019-08" db="EMBL/GenBank/DDBJ databases">
        <title>Limnoglobus roseus gen. nov., sp. nov., a novel freshwater planctomycete with a giant genome from the family Gemmataceae.</title>
        <authorList>
            <person name="Kulichevskaya I.S."/>
            <person name="Naumoff D.G."/>
            <person name="Miroshnikov K."/>
            <person name="Ivanova A."/>
            <person name="Philippov D.A."/>
            <person name="Hakobyan A."/>
            <person name="Rijpstra I.C."/>
            <person name="Sinninghe Damste J.S."/>
            <person name="Liesack W."/>
            <person name="Dedysh S.N."/>
        </authorList>
    </citation>
    <scope>NUCLEOTIDE SEQUENCE [LARGE SCALE GENOMIC DNA]</scope>
    <source>
        <strain evidence="3">PX52</strain>
    </source>
</reference>
<keyword evidence="1" id="KW-1133">Transmembrane helix</keyword>
<feature type="transmembrane region" description="Helical" evidence="1">
    <location>
        <begin position="68"/>
        <end position="90"/>
    </location>
</feature>
<accession>A0A5C1ASI1</accession>
<feature type="transmembrane region" description="Helical" evidence="1">
    <location>
        <begin position="221"/>
        <end position="244"/>
    </location>
</feature>
<organism evidence="2 3">
    <name type="scientific">Limnoglobus roseus</name>
    <dbReference type="NCBI Taxonomy" id="2598579"/>
    <lineage>
        <taxon>Bacteria</taxon>
        <taxon>Pseudomonadati</taxon>
        <taxon>Planctomycetota</taxon>
        <taxon>Planctomycetia</taxon>
        <taxon>Gemmatales</taxon>
        <taxon>Gemmataceae</taxon>
        <taxon>Limnoglobus</taxon>
    </lineage>
</organism>
<proteinExistence type="predicted"/>
<feature type="transmembrane region" description="Helical" evidence="1">
    <location>
        <begin position="45"/>
        <end position="62"/>
    </location>
</feature>